<reference evidence="3" key="1">
    <citation type="journal article" date="2019" name="Int. J. Syst. Evol. Microbiol.">
        <title>The Global Catalogue of Microorganisms (GCM) 10K type strain sequencing project: providing services to taxonomists for standard genome sequencing and annotation.</title>
        <authorList>
            <consortium name="The Broad Institute Genomics Platform"/>
            <consortium name="The Broad Institute Genome Sequencing Center for Infectious Disease"/>
            <person name="Wu L."/>
            <person name="Ma J."/>
        </authorList>
    </citation>
    <scope>NUCLEOTIDE SEQUENCE [LARGE SCALE GENOMIC DNA]</scope>
    <source>
        <strain evidence="3">WYCCWR 12678</strain>
    </source>
</reference>
<evidence type="ECO:0000313" key="3">
    <source>
        <dbReference type="Proteomes" id="UP001596002"/>
    </source>
</evidence>
<feature type="transmembrane region" description="Helical" evidence="1">
    <location>
        <begin position="52"/>
        <end position="73"/>
    </location>
</feature>
<evidence type="ECO:0000256" key="1">
    <source>
        <dbReference type="SAM" id="Phobius"/>
    </source>
</evidence>
<dbReference type="EMBL" id="JBHSHC010000022">
    <property type="protein sequence ID" value="MFC4766507.1"/>
    <property type="molecule type" value="Genomic_DNA"/>
</dbReference>
<keyword evidence="3" id="KW-1185">Reference proteome</keyword>
<evidence type="ECO:0000313" key="2">
    <source>
        <dbReference type="EMBL" id="MFC4766507.1"/>
    </source>
</evidence>
<name>A0ABV9PZL8_9BACL</name>
<proteinExistence type="predicted"/>
<keyword evidence="1" id="KW-0472">Membrane</keyword>
<comment type="caution">
    <text evidence="2">The sequence shown here is derived from an EMBL/GenBank/DDBJ whole genome shotgun (WGS) entry which is preliminary data.</text>
</comment>
<keyword evidence="1" id="KW-1133">Transmembrane helix</keyword>
<gene>
    <name evidence="2" type="ORF">ACFO8Q_03800</name>
</gene>
<keyword evidence="1" id="KW-0812">Transmembrane</keyword>
<sequence>MSNDPQKKPDKNENPYRAIGLVSAIGTDLALCVLGGVYLGKWIDGEFGTTPIFLMIGLLVGLGVGIYSMMLLIKKFM</sequence>
<dbReference type="Pfam" id="PF09527">
    <property type="entry name" value="ATPase_gene1"/>
    <property type="match status" value="1"/>
</dbReference>
<protein>
    <submittedName>
        <fullName evidence="2">AtpZ/AtpI family protein</fullName>
    </submittedName>
</protein>
<organism evidence="2 3">
    <name type="scientific">Effusibacillus consociatus</name>
    <dbReference type="NCBI Taxonomy" id="1117041"/>
    <lineage>
        <taxon>Bacteria</taxon>
        <taxon>Bacillati</taxon>
        <taxon>Bacillota</taxon>
        <taxon>Bacilli</taxon>
        <taxon>Bacillales</taxon>
        <taxon>Alicyclobacillaceae</taxon>
        <taxon>Effusibacillus</taxon>
    </lineage>
</organism>
<feature type="transmembrane region" description="Helical" evidence="1">
    <location>
        <begin position="21"/>
        <end position="40"/>
    </location>
</feature>
<dbReference type="RefSeq" id="WP_380024400.1">
    <property type="nucleotide sequence ID" value="NZ_JBHSHC010000022.1"/>
</dbReference>
<dbReference type="InterPro" id="IPR032820">
    <property type="entry name" value="ATPase_put"/>
</dbReference>
<dbReference type="Proteomes" id="UP001596002">
    <property type="component" value="Unassembled WGS sequence"/>
</dbReference>
<accession>A0ABV9PZL8</accession>